<dbReference type="KEGG" id="vg:54989052"/>
<evidence type="ECO:0000313" key="1">
    <source>
        <dbReference type="EMBL" id="AVD98963.1"/>
    </source>
</evidence>
<dbReference type="Proteomes" id="UP000240208">
    <property type="component" value="Segment"/>
</dbReference>
<keyword evidence="2" id="KW-1185">Reference proteome</keyword>
<protein>
    <submittedName>
        <fullName evidence="1">Uncharacterized protein</fullName>
    </submittedName>
</protein>
<dbReference type="EMBL" id="KY684082">
    <property type="protein sequence ID" value="AVD98963.1"/>
    <property type="molecule type" value="Genomic_DNA"/>
</dbReference>
<dbReference type="GeneID" id="54989052"/>
<proteinExistence type="predicted"/>
<organism evidence="1 2">
    <name type="scientific">Shigella phage SFN6B</name>
    <dbReference type="NCBI Taxonomy" id="1785176"/>
    <lineage>
        <taxon>Viruses</taxon>
        <taxon>Duplodnaviria</taxon>
        <taxon>Heunggongvirae</taxon>
        <taxon>Uroviricota</taxon>
        <taxon>Caudoviricetes</taxon>
        <taxon>Autographivirales</taxon>
        <taxon>Autoscriptoviridae</taxon>
        <taxon>Slopekvirinae</taxon>
        <taxon>Drulisvirus</taxon>
        <taxon>Drulisvirus SFN6B</taxon>
    </lineage>
</organism>
<name>A0A2P0XMZ0_9CAUD</name>
<reference evidence="1 2" key="1">
    <citation type="submission" date="2017-02" db="EMBL/GenBank/DDBJ databases">
        <title>Shigella flexneri specific phage SFN6B.</title>
        <authorList>
            <person name="Sia S.C."/>
            <person name="Tan G.C."/>
        </authorList>
    </citation>
    <scope>NUCLEOTIDE SEQUENCE [LARGE SCALE GENOMIC DNA]</scope>
</reference>
<sequence length="669" mass="75180">MNSSESYRSSVGPSEFVSRILRWCSPHTGSIQNLPRGSCKSTLHSMWLQRYGSMDIGELLRDLKPQCEPITSSNNSLRGMHAELLTYDEILVTPETKKMQETNKVNVDANVPANVPAYEGWTIKFPEGANALPLKKQMYSSGDYWCQLPYLSTRGHARVQSNKTRALLNGIYMWSKVLPGYIVALGNFTAAGEELSVYTGPLGAVDISDTLLHKLLDRASTCDRAFGLYSRTFYDGPDVVTERVVEAVQYFTGYKVHKQAIELFEEIMLAPTYSLRAKYTRGAYSERDGDYWAATLLMQLHGFVVSRFAIPLGFGFRNGEPVVMLGQPRLHKDYAAITEYRCVEMRVGKWLANYYGSGVDFRECIEDLKAMNVDPTTYLCKTEEEWYNAYEKGPRSCMTGYNFEYSPVRVYATTSHGLPDNGLRLFIQYTGELFGDDFKVQARAIVNIETNEYVRAYGDAADAILRANGYEHDTDCLDGALLARIPHPENEGAVLMPYLDGNQDGVDEEGNNAFVICDCYDYEAQDADGYIWIDDDRCACTECGERFDEEDMYVSCDGGYVCSHCIGDTYVQVVGRSVVYPSWDCSWSDYHDSWVLDQDVADCAVEGTVHDEEPMVCVQGYNVLSVHAEEHPVHGMILTEYAASVLDEPYLGNEEAEEDKEAKAEQEAA</sequence>
<dbReference type="RefSeq" id="YP_009798588.1">
    <property type="nucleotide sequence ID" value="NC_047929.1"/>
</dbReference>
<accession>A0A2P0XMZ0</accession>
<evidence type="ECO:0000313" key="2">
    <source>
        <dbReference type="Proteomes" id="UP000240208"/>
    </source>
</evidence>